<feature type="compositionally biased region" description="Low complexity" evidence="14">
    <location>
        <begin position="48"/>
        <end position="57"/>
    </location>
</feature>
<keyword evidence="3" id="KW-0965">Cell junction</keyword>
<dbReference type="GO" id="GO:0005923">
    <property type="term" value="C:bicellular tight junction"/>
    <property type="evidence" value="ECO:0007669"/>
    <property type="project" value="TreeGrafter"/>
</dbReference>
<feature type="region of interest" description="Disordered" evidence="14">
    <location>
        <begin position="227"/>
        <end position="357"/>
    </location>
</feature>
<evidence type="ECO:0000256" key="14">
    <source>
        <dbReference type="SAM" id="MobiDB-lite"/>
    </source>
</evidence>
<dbReference type="Gene3D" id="3.30.40.10">
    <property type="entry name" value="Zinc/RING finger domain, C3HC4 (zinc finger)"/>
    <property type="match status" value="1"/>
</dbReference>
<feature type="compositionally biased region" description="Basic and acidic residues" evidence="14">
    <location>
        <begin position="820"/>
        <end position="867"/>
    </location>
</feature>
<dbReference type="SUPFAM" id="SSF90257">
    <property type="entry name" value="Myosin rod fragments"/>
    <property type="match status" value="1"/>
</dbReference>
<dbReference type="Proteomes" id="UP001046870">
    <property type="component" value="Chromosome 21"/>
</dbReference>
<evidence type="ECO:0000256" key="4">
    <source>
        <dbReference type="ARBA" id="ARBA00022687"/>
    </source>
</evidence>
<dbReference type="GO" id="GO:0000226">
    <property type="term" value="P:microtubule cytoskeleton organization"/>
    <property type="evidence" value="ECO:0007669"/>
    <property type="project" value="TreeGrafter"/>
</dbReference>
<feature type="compositionally biased region" description="Pro residues" evidence="14">
    <location>
        <begin position="343"/>
        <end position="352"/>
    </location>
</feature>
<evidence type="ECO:0000256" key="10">
    <source>
        <dbReference type="ARBA" id="ARBA00037400"/>
    </source>
</evidence>
<feature type="compositionally biased region" description="Basic and acidic residues" evidence="14">
    <location>
        <begin position="397"/>
        <end position="414"/>
    </location>
</feature>
<dbReference type="PROSITE" id="PS01359">
    <property type="entry name" value="ZF_PHD_1"/>
    <property type="match status" value="1"/>
</dbReference>
<dbReference type="FunFam" id="3.30.40.10:FF:000107">
    <property type="entry name" value="pygopus homolog 1"/>
    <property type="match status" value="1"/>
</dbReference>
<keyword evidence="3" id="KW-0796">Tight junction</keyword>
<keyword evidence="7" id="KW-0862">Zinc</keyword>
<comment type="function">
    <text evidence="10">Involved in signal transduction through the Wnt pathway.</text>
</comment>
<keyword evidence="5" id="KW-0479">Metal-binding</keyword>
<evidence type="ECO:0000256" key="9">
    <source>
        <dbReference type="ARBA" id="ARBA00023242"/>
    </source>
</evidence>
<evidence type="ECO:0000256" key="2">
    <source>
        <dbReference type="ARBA" id="ARBA00004435"/>
    </source>
</evidence>
<dbReference type="Pfam" id="PF00628">
    <property type="entry name" value="PHD"/>
    <property type="match status" value="1"/>
</dbReference>
<dbReference type="PANTHER" id="PTHR46349:SF4">
    <property type="entry name" value="CINGULIN"/>
    <property type="match status" value="1"/>
</dbReference>
<keyword evidence="17" id="KW-1185">Reference proteome</keyword>
<comment type="similarity">
    <text evidence="11">Belongs to the cingulin family.</text>
</comment>
<evidence type="ECO:0000256" key="5">
    <source>
        <dbReference type="ARBA" id="ARBA00022723"/>
    </source>
</evidence>
<accession>A0A9D3PHG2</accession>
<dbReference type="InterPro" id="IPR013083">
    <property type="entry name" value="Znf_RING/FYVE/PHD"/>
</dbReference>
<evidence type="ECO:0000256" key="8">
    <source>
        <dbReference type="ARBA" id="ARBA00023054"/>
    </source>
</evidence>
<protein>
    <recommendedName>
        <fullName evidence="12">Cingulin</fullName>
    </recommendedName>
</protein>
<dbReference type="EMBL" id="JAFDVH010000021">
    <property type="protein sequence ID" value="KAG7457871.1"/>
    <property type="molecule type" value="Genomic_DNA"/>
</dbReference>
<dbReference type="InterPro" id="IPR002928">
    <property type="entry name" value="Myosin_tail"/>
</dbReference>
<evidence type="ECO:0000256" key="3">
    <source>
        <dbReference type="ARBA" id="ARBA00022427"/>
    </source>
</evidence>
<comment type="subcellular location">
    <subcellularLocation>
        <location evidence="2">Cell junction</location>
        <location evidence="2">Tight junction</location>
    </subcellularLocation>
    <subcellularLocation>
        <location evidence="1">Nucleus</location>
    </subcellularLocation>
</comment>
<keyword evidence="6 13" id="KW-0863">Zinc-finger</keyword>
<keyword evidence="8" id="KW-0175">Coiled coil</keyword>
<feature type="compositionally biased region" description="Low complexity" evidence="14">
    <location>
        <begin position="434"/>
        <end position="450"/>
    </location>
</feature>
<name>A0A9D3PHG2_MEGAT</name>
<feature type="compositionally biased region" description="Basic and acidic residues" evidence="14">
    <location>
        <begin position="985"/>
        <end position="1005"/>
    </location>
</feature>
<reference evidence="16" key="1">
    <citation type="submission" date="2021-01" db="EMBL/GenBank/DDBJ databases">
        <authorList>
            <person name="Zahm M."/>
            <person name="Roques C."/>
            <person name="Cabau C."/>
            <person name="Klopp C."/>
            <person name="Donnadieu C."/>
            <person name="Jouanno E."/>
            <person name="Lampietro C."/>
            <person name="Louis A."/>
            <person name="Herpin A."/>
            <person name="Echchiki A."/>
            <person name="Berthelot C."/>
            <person name="Parey E."/>
            <person name="Roest-Crollius H."/>
            <person name="Braasch I."/>
            <person name="Postlethwait J."/>
            <person name="Bobe J."/>
            <person name="Montfort J."/>
            <person name="Bouchez O."/>
            <person name="Begum T."/>
            <person name="Mejri S."/>
            <person name="Adams A."/>
            <person name="Chen W.-J."/>
            <person name="Guiguen Y."/>
        </authorList>
    </citation>
    <scope>NUCLEOTIDE SEQUENCE</scope>
    <source>
        <strain evidence="16">YG-15Mar2019-1</strain>
        <tissue evidence="16">Brain</tissue>
    </source>
</reference>
<dbReference type="Pfam" id="PF01576">
    <property type="entry name" value="Myosin_tail_1"/>
    <property type="match status" value="1"/>
</dbReference>
<dbReference type="PANTHER" id="PTHR46349">
    <property type="entry name" value="CINGULIN-LIKE PROTEIN 1-RELATED"/>
    <property type="match status" value="1"/>
</dbReference>
<feature type="region of interest" description="Disordered" evidence="14">
    <location>
        <begin position="818"/>
        <end position="867"/>
    </location>
</feature>
<feature type="compositionally biased region" description="Gly residues" evidence="14">
    <location>
        <begin position="299"/>
        <end position="312"/>
    </location>
</feature>
<dbReference type="InterPro" id="IPR019786">
    <property type="entry name" value="Zinc_finger_PHD-type_CS"/>
</dbReference>
<dbReference type="InterPro" id="IPR019787">
    <property type="entry name" value="Znf_PHD-finger"/>
</dbReference>
<dbReference type="OrthoDB" id="6108017at2759"/>
<dbReference type="SUPFAM" id="SSF57903">
    <property type="entry name" value="FYVE/PHD zinc finger"/>
    <property type="match status" value="1"/>
</dbReference>
<dbReference type="Gene3D" id="1.10.287.1490">
    <property type="match status" value="1"/>
</dbReference>
<proteinExistence type="inferred from homology"/>
<feature type="region of interest" description="Disordered" evidence="14">
    <location>
        <begin position="985"/>
        <end position="1017"/>
    </location>
</feature>
<feature type="region of interest" description="Disordered" evidence="14">
    <location>
        <begin position="1"/>
        <end position="57"/>
    </location>
</feature>
<gene>
    <name evidence="16" type="ORF">MATL_G00231980</name>
</gene>
<dbReference type="GO" id="GO:0008270">
    <property type="term" value="F:zinc ion binding"/>
    <property type="evidence" value="ECO:0007669"/>
    <property type="project" value="UniProtKB-KW"/>
</dbReference>
<evidence type="ECO:0000256" key="6">
    <source>
        <dbReference type="ARBA" id="ARBA00022771"/>
    </source>
</evidence>
<evidence type="ECO:0000256" key="13">
    <source>
        <dbReference type="PROSITE-ProRule" id="PRU00146"/>
    </source>
</evidence>
<dbReference type="GO" id="GO:0005634">
    <property type="term" value="C:nucleus"/>
    <property type="evidence" value="ECO:0007669"/>
    <property type="project" value="UniProtKB-SubCell"/>
</dbReference>
<dbReference type="CDD" id="cd15636">
    <property type="entry name" value="PHD_PYGO2"/>
    <property type="match status" value="1"/>
</dbReference>
<evidence type="ECO:0000313" key="17">
    <source>
        <dbReference type="Proteomes" id="UP001046870"/>
    </source>
</evidence>
<feature type="region of interest" description="Disordered" evidence="14">
    <location>
        <begin position="1141"/>
        <end position="1179"/>
    </location>
</feature>
<dbReference type="PROSITE" id="PS50016">
    <property type="entry name" value="ZF_PHD_2"/>
    <property type="match status" value="1"/>
</dbReference>
<dbReference type="InterPro" id="IPR011011">
    <property type="entry name" value="Znf_FYVE_PHD"/>
</dbReference>
<dbReference type="GO" id="GO:0016459">
    <property type="term" value="C:myosin complex"/>
    <property type="evidence" value="ECO:0007669"/>
    <property type="project" value="InterPro"/>
</dbReference>
<feature type="compositionally biased region" description="Low complexity" evidence="14">
    <location>
        <begin position="1"/>
        <end position="24"/>
    </location>
</feature>
<dbReference type="GO" id="GO:0008017">
    <property type="term" value="F:microtubule binding"/>
    <property type="evidence" value="ECO:0007669"/>
    <property type="project" value="TreeGrafter"/>
</dbReference>
<evidence type="ECO:0000256" key="11">
    <source>
        <dbReference type="ARBA" id="ARBA00038467"/>
    </source>
</evidence>
<feature type="compositionally biased region" description="Basic and acidic residues" evidence="14">
    <location>
        <begin position="1155"/>
        <end position="1174"/>
    </location>
</feature>
<feature type="domain" description="PHD-type" evidence="15">
    <location>
        <begin position="64"/>
        <end position="122"/>
    </location>
</feature>
<feature type="region of interest" description="Disordered" evidence="14">
    <location>
        <begin position="376"/>
        <end position="450"/>
    </location>
</feature>
<evidence type="ECO:0000256" key="1">
    <source>
        <dbReference type="ARBA" id="ARBA00004123"/>
    </source>
</evidence>
<feature type="compositionally biased region" description="Pro residues" evidence="14">
    <location>
        <begin position="421"/>
        <end position="433"/>
    </location>
</feature>
<keyword evidence="9" id="KW-0539">Nucleus</keyword>
<feature type="compositionally biased region" description="Polar residues" evidence="14">
    <location>
        <begin position="232"/>
        <end position="245"/>
    </location>
</feature>
<evidence type="ECO:0000256" key="7">
    <source>
        <dbReference type="ARBA" id="ARBA00022833"/>
    </source>
</evidence>
<organism evidence="16 17">
    <name type="scientific">Megalops atlanticus</name>
    <name type="common">Tarpon</name>
    <name type="synonym">Clupea gigantea</name>
    <dbReference type="NCBI Taxonomy" id="7932"/>
    <lineage>
        <taxon>Eukaryota</taxon>
        <taxon>Metazoa</taxon>
        <taxon>Chordata</taxon>
        <taxon>Craniata</taxon>
        <taxon>Vertebrata</taxon>
        <taxon>Euteleostomi</taxon>
        <taxon>Actinopterygii</taxon>
        <taxon>Neopterygii</taxon>
        <taxon>Teleostei</taxon>
        <taxon>Elopiformes</taxon>
        <taxon>Megalopidae</taxon>
        <taxon>Megalops</taxon>
    </lineage>
</organism>
<evidence type="ECO:0000256" key="12">
    <source>
        <dbReference type="ARBA" id="ARBA00044075"/>
    </source>
</evidence>
<evidence type="ECO:0000313" key="16">
    <source>
        <dbReference type="EMBL" id="KAG7457871.1"/>
    </source>
</evidence>
<keyword evidence="4" id="KW-0879">Wnt signaling pathway</keyword>
<dbReference type="SMART" id="SM00249">
    <property type="entry name" value="PHD"/>
    <property type="match status" value="1"/>
</dbReference>
<sequence length="1301" mass="146116">MANQPPNSNQANMTNNSNTNTPTNNPNPPSNSTPTPTTQSPLPPGPTPSAASGPGPQKLGGGMVFPCGFCLSEVHDDQEAILCEASCQRWFHRDCTGLTEPAYGLLTRESAAVWACDFCLKTKEIQAVYVRQGMGELKVARLTTETPHHTQVKRDPIMSSLSADRKPPVDYGVQIRFIKDLHDTGGGYPGGKAGVNAPSSKYGVAVRVQGIAGQPYVVLKEGEKGDSYGVQLKSQPPSSGSTPAFSSLPRKKTKQDPQNLYPPSGEAGGLGRAKSQDSLLEKEAQLDFGGQLMRPPGDGRSGSSGTLHGGAGEGEEKKNGGRSLTLLASYGDKKKEEVGPYPESFPEPPPPVTCMEEDLIPPVDTQSLTPINRLISKFDGGGTGSAAKGRSRARARLKMEEPKRSTSLDIHDGVPEALSLPCPPSPTPNPYSSPTPSSTSSCSSLGRSSGSVSRAMALPLASTPSSWSAGRVVARETTPITQSEKQVTPDLLRDQGQNAEGTSKEDQIKQSIYNILKEGTNESESAIKRKVDLVFEKIQGLGTTNQTMKAELEECLDENLRLQEQLDRKNEELHQAHTELTQLRMDREVAESRGRMLEDQLAEQQEELRSVAEDKPQTDALQTDLLAAQAELSEAAMLHQRLEETLRQRERELTALKGALKDEVASHDQEIEALREQYSQDMERLRTSMEQVSKSQQGIEAERQRVNATMLSLQKELEDCKEESSHWREQLDSTREELSSTKQELLQARLEKEEFEEELKDLQERLNAMKEQIPDPSHTQTLTQDLNQCRDSLKMARSDLEQLKVELDKKAVELSSLKKANQEREAELKQEIDKHRDQSQRDKEELTKALEKAKQAPSQEQREAGWEVERLRDRLAGAQRELQAQKTEHQELQETNTRLRDKIIRLETRLQSSTSQSSEAELALEEENRGLRAHLEEARRGAVELEEQKRLLDRALEKLSKEMEQLSSEARQSVQSLQAQLEEYRERSRRELQDAQRQGKERLAELQRAQGTSRSLQEEVSRLKKELLLCSEQRDSAQLEKELLSNRLKHTEEELDTERGTHSDRSREIRALEDQVKQLEIDLDEEKTNAELLTDRITRSREQIDQLRSELMQERSSRQDVELDKGVLERQLKDLRSRLAEMEGQSRPSTGVSHLESRVQELEDRLHSEEREKSSLQAAQRRLERKLKELNITLEEERQRHSEQKDQLSLRVKALKRQVDEGEGEVERLEGLRRKALREVEEQLEQKEVLQARVGALEAELKRRLQQARRPTLSSGDEDGLDDVSSIASVLSERHLQTSTC</sequence>
<dbReference type="InterPro" id="IPR001965">
    <property type="entry name" value="Znf_PHD"/>
</dbReference>
<feature type="region of interest" description="Disordered" evidence="14">
    <location>
        <begin position="1264"/>
        <end position="1285"/>
    </location>
</feature>
<evidence type="ECO:0000259" key="15">
    <source>
        <dbReference type="PROSITE" id="PS50016"/>
    </source>
</evidence>
<dbReference type="GO" id="GO:0016055">
    <property type="term" value="P:Wnt signaling pathway"/>
    <property type="evidence" value="ECO:0007669"/>
    <property type="project" value="UniProtKB-KW"/>
</dbReference>
<feature type="region of interest" description="Disordered" evidence="14">
    <location>
        <begin position="477"/>
        <end position="506"/>
    </location>
</feature>
<comment type="caution">
    <text evidence="16">The sequence shown here is derived from an EMBL/GenBank/DDBJ whole genome shotgun (WGS) entry which is preliminary data.</text>
</comment>